<dbReference type="Proteomes" id="UP000007431">
    <property type="component" value="Unassembled WGS sequence"/>
</dbReference>
<proteinExistence type="predicted"/>
<organism evidence="2">
    <name type="scientific">Schizophyllum commune (strain H4-8 / FGSC 9210)</name>
    <name type="common">Split gill fungus</name>
    <dbReference type="NCBI Taxonomy" id="578458"/>
    <lineage>
        <taxon>Eukaryota</taxon>
        <taxon>Fungi</taxon>
        <taxon>Dikarya</taxon>
        <taxon>Basidiomycota</taxon>
        <taxon>Agaricomycotina</taxon>
        <taxon>Agaricomycetes</taxon>
        <taxon>Agaricomycetidae</taxon>
        <taxon>Agaricales</taxon>
        <taxon>Schizophyllaceae</taxon>
        <taxon>Schizophyllum</taxon>
    </lineage>
</organism>
<dbReference type="OrthoDB" id="10391282at2759"/>
<dbReference type="AlphaFoldDB" id="D8QG33"/>
<gene>
    <name evidence="1" type="ORF">SCHCODRAFT_83293</name>
</gene>
<accession>D8QG33</accession>
<dbReference type="InParanoid" id="D8QG33"/>
<keyword evidence="2" id="KW-1185">Reference proteome</keyword>
<protein>
    <submittedName>
        <fullName evidence="1">Expressed protein</fullName>
    </submittedName>
</protein>
<dbReference type="HOGENOM" id="CLU_1595495_0_0_1"/>
<dbReference type="GeneID" id="9596843"/>
<dbReference type="EMBL" id="GL377311">
    <property type="protein sequence ID" value="EFI93223.1"/>
    <property type="molecule type" value="Genomic_DNA"/>
</dbReference>
<dbReference type="KEGG" id="scm:SCHCO_02513932"/>
<dbReference type="RefSeq" id="XP_003028126.1">
    <property type="nucleotide sequence ID" value="XM_003028080.1"/>
</dbReference>
<dbReference type="VEuPathDB" id="FungiDB:SCHCODRAFT_02513932"/>
<reference evidence="1 2" key="1">
    <citation type="journal article" date="2010" name="Nat. Biotechnol.">
        <title>Genome sequence of the model mushroom Schizophyllum commune.</title>
        <authorList>
            <person name="Ohm R.A."/>
            <person name="de Jong J.F."/>
            <person name="Lugones L.G."/>
            <person name="Aerts A."/>
            <person name="Kothe E."/>
            <person name="Stajich J.E."/>
            <person name="de Vries R.P."/>
            <person name="Record E."/>
            <person name="Levasseur A."/>
            <person name="Baker S.E."/>
            <person name="Bartholomew K.A."/>
            <person name="Coutinho P.M."/>
            <person name="Erdmann S."/>
            <person name="Fowler T.J."/>
            <person name="Gathman A.C."/>
            <person name="Lombard V."/>
            <person name="Henrissat B."/>
            <person name="Knabe N."/>
            <person name="Kuees U."/>
            <person name="Lilly W.W."/>
            <person name="Lindquist E."/>
            <person name="Lucas S."/>
            <person name="Magnuson J.K."/>
            <person name="Piumi F."/>
            <person name="Raudaskoski M."/>
            <person name="Salamov A."/>
            <person name="Schmutz J."/>
            <person name="Schwarze F.W.M.R."/>
            <person name="vanKuyk P.A."/>
            <person name="Horton J.S."/>
            <person name="Grigoriev I.V."/>
            <person name="Woesten H.A.B."/>
        </authorList>
    </citation>
    <scope>NUCLEOTIDE SEQUENCE [LARGE SCALE GENOMIC DNA]</scope>
    <source>
        <strain evidence="2">H4-8 / FGSC 9210</strain>
    </source>
</reference>
<sequence length="167" mass="17866">MADCFRSCGRPFVGMSTNYTLSKDNTGTSHRLACYAVRKHPSPPAIPSQNGTFNDQPATCPSPATTVIRVVGGSALAFVSPHAHCLYCLVLSEGHPGEPSLYFGTRVLGPPGCVLIIGLSTSFQRFGDTPSLLGWTTSRSPDWSTVVGSILRQTLIRPRRTAMTLIA</sequence>
<name>D8QG33_SCHCM</name>
<evidence type="ECO:0000313" key="1">
    <source>
        <dbReference type="EMBL" id="EFI93223.1"/>
    </source>
</evidence>
<evidence type="ECO:0000313" key="2">
    <source>
        <dbReference type="Proteomes" id="UP000007431"/>
    </source>
</evidence>